<feature type="region of interest" description="Disordered" evidence="1">
    <location>
        <begin position="101"/>
        <end position="123"/>
    </location>
</feature>
<comment type="caution">
    <text evidence="2">The sequence shown here is derived from an EMBL/GenBank/DDBJ whole genome shotgun (WGS) entry which is preliminary data.</text>
</comment>
<dbReference type="Gene3D" id="3.30.700.10">
    <property type="entry name" value="Glycoprotein, Type 4 Pilin"/>
    <property type="match status" value="1"/>
</dbReference>
<dbReference type="EMBL" id="MCRK01000046">
    <property type="protein sequence ID" value="OPA74447.1"/>
    <property type="molecule type" value="Genomic_DNA"/>
</dbReference>
<name>A0AAX0L8A5_9BACT</name>
<evidence type="ECO:0000313" key="3">
    <source>
        <dbReference type="Proteomes" id="UP000189728"/>
    </source>
</evidence>
<reference evidence="2 3" key="1">
    <citation type="submission" date="2016-08" db="EMBL/GenBank/DDBJ databases">
        <title>Campylobacter species from sea mammals.</title>
        <authorList>
            <person name="Gilbert M.J."/>
            <person name="Byrne B.A."/>
            <person name="Zomer A.L."/>
            <person name="Wagenaar J.A."/>
        </authorList>
    </citation>
    <scope>NUCLEOTIDE SEQUENCE [LARGE SCALE GENOMIC DNA]</scope>
    <source>
        <strain evidence="2 3">1105248</strain>
    </source>
</reference>
<dbReference type="SUPFAM" id="SSF54523">
    <property type="entry name" value="Pili subunits"/>
    <property type="match status" value="1"/>
</dbReference>
<dbReference type="AlphaFoldDB" id="A0AAX0L8A5"/>
<proteinExistence type="predicted"/>
<gene>
    <name evidence="2" type="ORF">BFG04_06905</name>
</gene>
<protein>
    <recommendedName>
        <fullName evidence="4">Type II secretion system protein</fullName>
    </recommendedName>
</protein>
<evidence type="ECO:0000313" key="2">
    <source>
        <dbReference type="EMBL" id="OPA74447.1"/>
    </source>
</evidence>
<dbReference type="InterPro" id="IPR012902">
    <property type="entry name" value="N_methyl_site"/>
</dbReference>
<dbReference type="Proteomes" id="UP000189728">
    <property type="component" value="Unassembled WGS sequence"/>
</dbReference>
<evidence type="ECO:0008006" key="4">
    <source>
        <dbReference type="Google" id="ProtNLM"/>
    </source>
</evidence>
<dbReference type="InterPro" id="IPR045584">
    <property type="entry name" value="Pilin-like"/>
</dbReference>
<organism evidence="2 3">
    <name type="scientific">Campylobacter pinnipediorum subsp. pinnipediorum</name>
    <dbReference type="NCBI Taxonomy" id="1660067"/>
    <lineage>
        <taxon>Bacteria</taxon>
        <taxon>Pseudomonadati</taxon>
        <taxon>Campylobacterota</taxon>
        <taxon>Epsilonproteobacteria</taxon>
        <taxon>Campylobacterales</taxon>
        <taxon>Campylobacteraceae</taxon>
        <taxon>Campylobacter</taxon>
    </lineage>
</organism>
<dbReference type="NCBIfam" id="TIGR02532">
    <property type="entry name" value="IV_pilin_GFxxxE"/>
    <property type="match status" value="1"/>
</dbReference>
<accession>A0AAX0L8A5</accession>
<evidence type="ECO:0000256" key="1">
    <source>
        <dbReference type="SAM" id="MobiDB-lite"/>
    </source>
</evidence>
<sequence>MTKRAFTMLELVFVIAIVGILSALAIPRSNKDPLREAANQIMADIRYTQHLAMQDSKFVLKTDGTPENDWYKAYWRIKFQNTKNSGKAKWIYSVFSDSSTYDNDPKNDEIISSPNQPDKKLSGLTNNDYDLSKKFGITNIIIHTDNATKSNDSKDYDGTISFDNIGRPYKKVSNTSAYENLMNDKINIDLARNGNILTIILYPQTGYTCIKANQKVIDERKKSTNKIDECE</sequence>